<sequence>MLLQSAARLEEAVGAGDTLTVDSTGRLAALGVRREIWIVDLEWPWEPCRVLPTPELAPPVALEWQPQRGAGSGRTIACASADGALRLYDGAAEPGALSLLVTLCGRAAGGGWQGPRDCAVQHVAWRPAAPHTLAAATAGGGLAFFDCRAGSAWHLAMREGGGGGGGPSASEGGGAGRVSWCGGPADAGGGGAREHLLAALCGDRVHIVDVRRLADRASSATLGSFGACSSHRPLSPYFSTLSPEPRLRSCGRVPG</sequence>
<dbReference type="InterPro" id="IPR011044">
    <property type="entry name" value="Quino_amine_DH_bsu"/>
</dbReference>
<proteinExistence type="predicted"/>
<organism evidence="1">
    <name type="scientific">Emiliania huxleyi</name>
    <name type="common">Coccolithophore</name>
    <name type="synonym">Pontosphaera huxleyi</name>
    <dbReference type="NCBI Taxonomy" id="2903"/>
    <lineage>
        <taxon>Eukaryota</taxon>
        <taxon>Haptista</taxon>
        <taxon>Haptophyta</taxon>
        <taxon>Prymnesiophyceae</taxon>
        <taxon>Isochrysidales</taxon>
        <taxon>Noelaerhabdaceae</taxon>
        <taxon>Emiliania</taxon>
    </lineage>
</organism>
<dbReference type="Gene3D" id="2.130.10.10">
    <property type="entry name" value="YVTN repeat-like/Quinoprotein amine dehydrogenase"/>
    <property type="match status" value="1"/>
</dbReference>
<dbReference type="InterPro" id="IPR015943">
    <property type="entry name" value="WD40/YVTN_repeat-like_dom_sf"/>
</dbReference>
<protein>
    <submittedName>
        <fullName evidence="1">Uncharacterized protein</fullName>
    </submittedName>
</protein>
<dbReference type="EMBL" id="HBIR01055905">
    <property type="protein sequence ID" value="CAE0592947.1"/>
    <property type="molecule type" value="Transcribed_RNA"/>
</dbReference>
<dbReference type="SUPFAM" id="SSF50969">
    <property type="entry name" value="YVTN repeat-like/Quinoprotein amine dehydrogenase"/>
    <property type="match status" value="1"/>
</dbReference>
<reference evidence="1" key="1">
    <citation type="submission" date="2021-01" db="EMBL/GenBank/DDBJ databases">
        <authorList>
            <person name="Corre E."/>
            <person name="Pelletier E."/>
            <person name="Niang G."/>
            <person name="Scheremetjew M."/>
            <person name="Finn R."/>
            <person name="Kale V."/>
            <person name="Holt S."/>
            <person name="Cochrane G."/>
            <person name="Meng A."/>
            <person name="Brown T."/>
            <person name="Cohen L."/>
        </authorList>
    </citation>
    <scope>NUCLEOTIDE SEQUENCE</scope>
    <source>
        <strain evidence="1">379</strain>
    </source>
</reference>
<dbReference type="AlphaFoldDB" id="A0A7S3TSM9"/>
<accession>A0A7S3TSM9</accession>
<evidence type="ECO:0000313" key="1">
    <source>
        <dbReference type="EMBL" id="CAE0592947.1"/>
    </source>
</evidence>
<name>A0A7S3TSM9_EMIHU</name>
<gene>
    <name evidence="1" type="ORF">EHUX00137_LOCUS43552</name>
</gene>